<evidence type="ECO:0000313" key="2">
    <source>
        <dbReference type="EMBL" id="MBM3116452.1"/>
    </source>
</evidence>
<organism evidence="2 3">
    <name type="scientific">Jeongeupia naejangsanensis</name>
    <dbReference type="NCBI Taxonomy" id="613195"/>
    <lineage>
        <taxon>Bacteria</taxon>
        <taxon>Pseudomonadati</taxon>
        <taxon>Pseudomonadota</taxon>
        <taxon>Betaproteobacteria</taxon>
        <taxon>Neisseriales</taxon>
        <taxon>Chitinibacteraceae</taxon>
        <taxon>Jeongeupia</taxon>
    </lineage>
</organism>
<dbReference type="SUPFAM" id="SSF54523">
    <property type="entry name" value="Pili subunits"/>
    <property type="match status" value="1"/>
</dbReference>
<dbReference type="InterPro" id="IPR045584">
    <property type="entry name" value="Pilin-like"/>
</dbReference>
<dbReference type="Pfam" id="PF07963">
    <property type="entry name" value="N_methyl"/>
    <property type="match status" value="1"/>
</dbReference>
<accession>A0ABS2BLF3</accession>
<dbReference type="Proteomes" id="UP000809431">
    <property type="component" value="Unassembled WGS sequence"/>
</dbReference>
<evidence type="ECO:0000313" key="3">
    <source>
        <dbReference type="Proteomes" id="UP000809431"/>
    </source>
</evidence>
<sequence length="250" mass="26116">MNTSRGFTLIELMVTMAIALVVLLAVSQLYLSSKQTYRVQNMQNHLSEDGRFALSMLQRVIGQAGYRADPTVALATDRISGNSGNSVTVKFAADGTNQIDCDGAVAAAGATTLAVALSSGKLQCGTTDWVAPSGSGGGSEVADFKLQYGIDAVDTIPATPADFGCGANVAGGFKERDCIANSYVSTLTGTQTASQIVAVRACLVLRSEKTDVSISKPTTVNDCAGQAIAGSDTDKKLYRTFHTTIVLRNR</sequence>
<feature type="transmembrane region" description="Helical" evidence="1">
    <location>
        <begin position="12"/>
        <end position="31"/>
    </location>
</feature>
<protein>
    <submittedName>
        <fullName evidence="2">PilW family protein</fullName>
    </submittedName>
</protein>
<keyword evidence="1" id="KW-0472">Membrane</keyword>
<evidence type="ECO:0000256" key="1">
    <source>
        <dbReference type="SAM" id="Phobius"/>
    </source>
</evidence>
<dbReference type="NCBIfam" id="TIGR02532">
    <property type="entry name" value="IV_pilin_GFxxxE"/>
    <property type="match status" value="1"/>
</dbReference>
<name>A0ABS2BLF3_9NEIS</name>
<dbReference type="InterPro" id="IPR032092">
    <property type="entry name" value="PilW"/>
</dbReference>
<dbReference type="InterPro" id="IPR012902">
    <property type="entry name" value="N_methyl_site"/>
</dbReference>
<dbReference type="Pfam" id="PF16074">
    <property type="entry name" value="PilW"/>
    <property type="match status" value="1"/>
</dbReference>
<gene>
    <name evidence="2" type="ORF">JMJ54_11470</name>
</gene>
<reference evidence="2 3" key="1">
    <citation type="submission" date="2021-01" db="EMBL/GenBank/DDBJ databases">
        <title>Draft Genome Sequence and Polyhydroxyalkanoate Biosynthetic Potential of Jeongeupia naejangsanensis Type Strain DSM 24253.</title>
        <authorList>
            <person name="Turrini P."/>
            <person name="Artuso I."/>
            <person name="Lugli G.A."/>
            <person name="Frangipani E."/>
            <person name="Ventura M."/>
            <person name="Visca P."/>
        </authorList>
    </citation>
    <scope>NUCLEOTIDE SEQUENCE [LARGE SCALE GENOMIC DNA]</scope>
    <source>
        <strain evidence="2 3">DSM 24253</strain>
    </source>
</reference>
<keyword evidence="3" id="KW-1185">Reference proteome</keyword>
<dbReference type="EMBL" id="JAESND010000005">
    <property type="protein sequence ID" value="MBM3116452.1"/>
    <property type="molecule type" value="Genomic_DNA"/>
</dbReference>
<keyword evidence="1" id="KW-1133">Transmembrane helix</keyword>
<keyword evidence="1" id="KW-0812">Transmembrane</keyword>
<dbReference type="PROSITE" id="PS00409">
    <property type="entry name" value="PROKAR_NTER_METHYL"/>
    <property type="match status" value="1"/>
</dbReference>
<comment type="caution">
    <text evidence="2">The sequence shown here is derived from an EMBL/GenBank/DDBJ whole genome shotgun (WGS) entry which is preliminary data.</text>
</comment>
<dbReference type="RefSeq" id="WP_203538698.1">
    <property type="nucleotide sequence ID" value="NZ_JAESND010000005.1"/>
</dbReference>
<proteinExistence type="predicted"/>